<dbReference type="Pfam" id="PF10708">
    <property type="entry name" value="DUF2510"/>
    <property type="match status" value="1"/>
</dbReference>
<feature type="domain" description="DUF2510" evidence="3">
    <location>
        <begin position="6"/>
        <end position="35"/>
    </location>
</feature>
<reference evidence="5" key="1">
    <citation type="journal article" date="2019" name="Int. J. Syst. Evol. Microbiol.">
        <title>The Global Catalogue of Microorganisms (GCM) 10K type strain sequencing project: providing services to taxonomists for standard genome sequencing and annotation.</title>
        <authorList>
            <consortium name="The Broad Institute Genomics Platform"/>
            <consortium name="The Broad Institute Genome Sequencing Center for Infectious Disease"/>
            <person name="Wu L."/>
            <person name="Ma J."/>
        </authorList>
    </citation>
    <scope>NUCLEOTIDE SEQUENCE [LARGE SCALE GENOMIC DNA]</scope>
    <source>
        <strain evidence="5">KCTC 33576</strain>
    </source>
</reference>
<evidence type="ECO:0000313" key="4">
    <source>
        <dbReference type="EMBL" id="MFD2840080.1"/>
    </source>
</evidence>
<proteinExistence type="predicted"/>
<dbReference type="RefSeq" id="WP_377465738.1">
    <property type="nucleotide sequence ID" value="NZ_JBHUOP010000002.1"/>
</dbReference>
<name>A0ABW5XCB0_9MICO</name>
<keyword evidence="2" id="KW-0812">Transmembrane</keyword>
<dbReference type="Proteomes" id="UP001597391">
    <property type="component" value="Unassembled WGS sequence"/>
</dbReference>
<feature type="region of interest" description="Disordered" evidence="1">
    <location>
        <begin position="151"/>
        <end position="226"/>
    </location>
</feature>
<feature type="compositionally biased region" description="Polar residues" evidence="1">
    <location>
        <begin position="161"/>
        <end position="175"/>
    </location>
</feature>
<protein>
    <submittedName>
        <fullName evidence="4">DUF2510 domain-containing protein</fullName>
    </submittedName>
</protein>
<organism evidence="4 5">
    <name type="scientific">Populibacterium corticicola</name>
    <dbReference type="NCBI Taxonomy" id="1812826"/>
    <lineage>
        <taxon>Bacteria</taxon>
        <taxon>Bacillati</taxon>
        <taxon>Actinomycetota</taxon>
        <taxon>Actinomycetes</taxon>
        <taxon>Micrococcales</taxon>
        <taxon>Jonesiaceae</taxon>
        <taxon>Populibacterium</taxon>
    </lineage>
</organism>
<feature type="region of interest" description="Disordered" evidence="1">
    <location>
        <begin position="47"/>
        <end position="137"/>
    </location>
</feature>
<feature type="region of interest" description="Disordered" evidence="1">
    <location>
        <begin position="1"/>
        <end position="27"/>
    </location>
</feature>
<feature type="compositionally biased region" description="Low complexity" evidence="1">
    <location>
        <begin position="81"/>
        <end position="104"/>
    </location>
</feature>
<accession>A0ABW5XCB0</accession>
<keyword evidence="2" id="KW-0472">Membrane</keyword>
<feature type="compositionally biased region" description="Polar residues" evidence="1">
    <location>
        <begin position="199"/>
        <end position="210"/>
    </location>
</feature>
<keyword evidence="5" id="KW-1185">Reference proteome</keyword>
<evidence type="ECO:0000313" key="5">
    <source>
        <dbReference type="Proteomes" id="UP001597391"/>
    </source>
</evidence>
<evidence type="ECO:0000256" key="1">
    <source>
        <dbReference type="SAM" id="MobiDB-lite"/>
    </source>
</evidence>
<evidence type="ECO:0000256" key="2">
    <source>
        <dbReference type="SAM" id="Phobius"/>
    </source>
</evidence>
<feature type="transmembrane region" description="Helical" evidence="2">
    <location>
        <begin position="238"/>
        <end position="259"/>
    </location>
</feature>
<keyword evidence="2" id="KW-1133">Transmembrane helix</keyword>
<gene>
    <name evidence="4" type="ORF">ACFSYH_05795</name>
</gene>
<dbReference type="EMBL" id="JBHUOP010000002">
    <property type="protein sequence ID" value="MFD2840080.1"/>
    <property type="molecule type" value="Genomic_DNA"/>
</dbReference>
<evidence type="ECO:0000259" key="3">
    <source>
        <dbReference type="Pfam" id="PF10708"/>
    </source>
</evidence>
<sequence>MSSPSPGWYPDPNSPGNLRFYDGDGWTRSVVPVPADGQLTKEMIATGRKIMQEKTSSKLQHASFTPMASEAPASGRRAHVGASGLATSRSGSSSPSAASAASAAHARDKAPVTGAVEKAAESPTAAPAQRTPGTPSATVAAVRRAAGVKANIAEPEAVAPTTASSGDAPSTQTGTSSDSASNSGSAAGVNAVVKDASAPNWTKNRSNNGGAVNKDFSATEVQTEKPAAKVGVTSRKRIALIAAALVVVAALLAGVYLMFIRDNSSGTSGPSDDYRSLGLKDEFGCKELAREVIELSQSSDAELEVTAIDDVEMVKDNRAKFTLPTVTGSYEVAFECQGTARYADGSTETLTYDISADKNSRFWTSYPQREK</sequence>
<dbReference type="InterPro" id="IPR018929">
    <property type="entry name" value="DUF2510"/>
</dbReference>
<feature type="compositionally biased region" description="Low complexity" evidence="1">
    <location>
        <begin position="176"/>
        <end position="193"/>
    </location>
</feature>
<comment type="caution">
    <text evidence="4">The sequence shown here is derived from an EMBL/GenBank/DDBJ whole genome shotgun (WGS) entry which is preliminary data.</text>
</comment>